<dbReference type="Gene3D" id="3.40.50.300">
    <property type="entry name" value="P-loop containing nucleotide triphosphate hydrolases"/>
    <property type="match status" value="1"/>
</dbReference>
<evidence type="ECO:0000256" key="9">
    <source>
        <dbReference type="ARBA" id="ARBA00022958"/>
    </source>
</evidence>
<evidence type="ECO:0000256" key="6">
    <source>
        <dbReference type="ARBA" id="ARBA00022741"/>
    </source>
</evidence>
<evidence type="ECO:0000256" key="10">
    <source>
        <dbReference type="ARBA" id="ARBA00023134"/>
    </source>
</evidence>
<dbReference type="NCBIfam" id="TIGR00231">
    <property type="entry name" value="small_GTP"/>
    <property type="match status" value="1"/>
</dbReference>
<dbReference type="Pfam" id="PF01926">
    <property type="entry name" value="MMR_HSR1"/>
    <property type="match status" value="1"/>
</dbReference>
<dbReference type="InterPro" id="IPR025867">
    <property type="entry name" value="MnmE_helical"/>
</dbReference>
<dbReference type="CDD" id="cd14858">
    <property type="entry name" value="TrmE_N"/>
    <property type="match status" value="1"/>
</dbReference>
<dbReference type="Pfam" id="PF10396">
    <property type="entry name" value="TrmE_N"/>
    <property type="match status" value="1"/>
</dbReference>
<dbReference type="NCBIfam" id="NF003661">
    <property type="entry name" value="PRK05291.1-3"/>
    <property type="match status" value="1"/>
</dbReference>
<dbReference type="Pfam" id="PF12631">
    <property type="entry name" value="MnmE_helical"/>
    <property type="match status" value="1"/>
</dbReference>
<evidence type="ECO:0000256" key="2">
    <source>
        <dbReference type="ARBA" id="ARBA00011043"/>
    </source>
</evidence>
<dbReference type="SUPFAM" id="SSF52540">
    <property type="entry name" value="P-loop containing nucleoside triphosphate hydrolases"/>
    <property type="match status" value="1"/>
</dbReference>
<evidence type="ECO:0000259" key="12">
    <source>
        <dbReference type="PROSITE" id="PS51709"/>
    </source>
</evidence>
<dbReference type="InterPro" id="IPR031168">
    <property type="entry name" value="G_TrmE"/>
</dbReference>
<dbReference type="Gene3D" id="3.30.1360.120">
    <property type="entry name" value="Probable tRNA modification gtpase trme, domain 1"/>
    <property type="match status" value="1"/>
</dbReference>
<dbReference type="FunFam" id="3.40.50.300:FF:001376">
    <property type="entry name" value="tRNA modification GTPase MnmE"/>
    <property type="match status" value="1"/>
</dbReference>
<dbReference type="GO" id="GO:0046872">
    <property type="term" value="F:metal ion binding"/>
    <property type="evidence" value="ECO:0007669"/>
    <property type="project" value="UniProtKB-KW"/>
</dbReference>
<keyword evidence="5" id="KW-0479">Metal-binding</keyword>
<evidence type="ECO:0000313" key="13">
    <source>
        <dbReference type="EMBL" id="VAW29029.1"/>
    </source>
</evidence>
<keyword evidence="4" id="KW-0819">tRNA processing</keyword>
<evidence type="ECO:0000256" key="7">
    <source>
        <dbReference type="ARBA" id="ARBA00022801"/>
    </source>
</evidence>
<feature type="domain" description="TrmE-type G" evidence="12">
    <location>
        <begin position="229"/>
        <end position="392"/>
    </location>
</feature>
<keyword evidence="3" id="KW-0963">Cytoplasm</keyword>
<dbReference type="GO" id="GO:0042802">
    <property type="term" value="F:identical protein binding"/>
    <property type="evidence" value="ECO:0007669"/>
    <property type="project" value="UniProtKB-ARBA"/>
</dbReference>
<dbReference type="EMBL" id="UOET01000310">
    <property type="protein sequence ID" value="VAW29029.1"/>
    <property type="molecule type" value="Genomic_DNA"/>
</dbReference>
<keyword evidence="8" id="KW-0460">Magnesium</keyword>
<dbReference type="GO" id="GO:0005525">
    <property type="term" value="F:GTP binding"/>
    <property type="evidence" value="ECO:0007669"/>
    <property type="project" value="UniProtKB-KW"/>
</dbReference>
<organism evidence="13">
    <name type="scientific">hydrothermal vent metagenome</name>
    <dbReference type="NCBI Taxonomy" id="652676"/>
    <lineage>
        <taxon>unclassified sequences</taxon>
        <taxon>metagenomes</taxon>
        <taxon>ecological metagenomes</taxon>
    </lineage>
</organism>
<comment type="subcellular location">
    <subcellularLocation>
        <location evidence="1">Plastid</location>
        <location evidence="1">Chloroplast</location>
    </subcellularLocation>
</comment>
<dbReference type="InterPro" id="IPR027417">
    <property type="entry name" value="P-loop_NTPase"/>
</dbReference>
<keyword evidence="9" id="KW-0630">Potassium</keyword>
<name>A0A3B0UWN9_9ZZZZ</name>
<evidence type="ECO:0000256" key="11">
    <source>
        <dbReference type="SAM" id="Coils"/>
    </source>
</evidence>
<proteinExistence type="inferred from homology"/>
<accession>A0A3B0UWN9</accession>
<dbReference type="GO" id="GO:0002098">
    <property type="term" value="P:tRNA wobble uridine modification"/>
    <property type="evidence" value="ECO:0007669"/>
    <property type="project" value="TreeGrafter"/>
</dbReference>
<evidence type="ECO:0000256" key="5">
    <source>
        <dbReference type="ARBA" id="ARBA00022723"/>
    </source>
</evidence>
<keyword evidence="6" id="KW-0547">Nucleotide-binding</keyword>
<dbReference type="InterPro" id="IPR027368">
    <property type="entry name" value="MnmE_dom2"/>
</dbReference>
<dbReference type="InterPro" id="IPR004520">
    <property type="entry name" value="GTPase_MnmE"/>
</dbReference>
<evidence type="ECO:0000256" key="3">
    <source>
        <dbReference type="ARBA" id="ARBA00022490"/>
    </source>
</evidence>
<keyword evidence="11" id="KW-0175">Coiled coil</keyword>
<dbReference type="GO" id="GO:0003924">
    <property type="term" value="F:GTPase activity"/>
    <property type="evidence" value="ECO:0007669"/>
    <property type="project" value="InterPro"/>
</dbReference>
<feature type="coiled-coil region" evidence="11">
    <location>
        <begin position="180"/>
        <end position="219"/>
    </location>
</feature>
<sequence length="469" mass="52178">MESLKSSSYNSDTICAVATPPGMGAIAIVRISGKNSFEIALKCFEPKKPKLSPETIQSHHLYFGEIVRNGKVLDEVLFSYFKAPRSYTGEDAVEISCHGSEYIQQVLLQTLLDAGARLADPGEFTLRAFLNGKMDLTQAEAVADLIASESKAAHNMAIRQMRGGFSEKIADLRKKLVNFASLLELELDFGEEDVEFANREQFSQLLIEIKQEISRLKESFKIGNVLKKGIPVAIIGKPNVGKSTLLNAILNEEKAIVSEIPGTTRDAIEDTIALEGYTFRFIDTAGLHDSTDIIENMGIEKTYDKINQASLILYVCDISSMNKEVMKEVLEEFKAYIHNENKHFILVGNKIDKLEEIPGHLKELLELETVFVSAKRKENIHLLAETLVNHVKNDSLGEDILVNNSRHYEALRNALESIRAVEEGFENNIPTDLIAIDVRQALYHLGSITGEVTSDEILGNIFGKFCIGK</sequence>
<dbReference type="InterPro" id="IPR018948">
    <property type="entry name" value="GTP-bd_TrmE_N"/>
</dbReference>
<evidence type="ECO:0000256" key="4">
    <source>
        <dbReference type="ARBA" id="ARBA00022694"/>
    </source>
</evidence>
<dbReference type="InterPro" id="IPR027266">
    <property type="entry name" value="TrmE/GcvT-like"/>
</dbReference>
<reference evidence="13" key="1">
    <citation type="submission" date="2018-06" db="EMBL/GenBank/DDBJ databases">
        <authorList>
            <person name="Zhirakovskaya E."/>
        </authorList>
    </citation>
    <scope>NUCLEOTIDE SEQUENCE</scope>
</reference>
<dbReference type="AlphaFoldDB" id="A0A3B0UWN9"/>
<evidence type="ECO:0000256" key="1">
    <source>
        <dbReference type="ARBA" id="ARBA00004229"/>
    </source>
</evidence>
<dbReference type="PANTHER" id="PTHR42714">
    <property type="entry name" value="TRNA MODIFICATION GTPASE GTPBP3"/>
    <property type="match status" value="1"/>
</dbReference>
<keyword evidence="7" id="KW-0378">Hydrolase</keyword>
<dbReference type="InterPro" id="IPR006073">
    <property type="entry name" value="GTP-bd"/>
</dbReference>
<dbReference type="GO" id="GO:0030488">
    <property type="term" value="P:tRNA methylation"/>
    <property type="evidence" value="ECO:0007669"/>
    <property type="project" value="TreeGrafter"/>
</dbReference>
<protein>
    <submittedName>
        <fullName evidence="13">tRNA-5-carboxymethylaminomethyl-2-thiouridine(34) synthesis protein MnmE</fullName>
    </submittedName>
</protein>
<dbReference type="CDD" id="cd04164">
    <property type="entry name" value="trmE"/>
    <property type="match status" value="1"/>
</dbReference>
<dbReference type="PANTHER" id="PTHR42714:SF2">
    <property type="entry name" value="TRNA MODIFICATION GTPASE GTPBP3, MITOCHONDRIAL"/>
    <property type="match status" value="1"/>
</dbReference>
<dbReference type="NCBIfam" id="TIGR00450">
    <property type="entry name" value="mnmE_trmE_thdF"/>
    <property type="match status" value="1"/>
</dbReference>
<keyword evidence="10" id="KW-0342">GTP-binding</keyword>
<dbReference type="InterPro" id="IPR005225">
    <property type="entry name" value="Small_GTP-bd"/>
</dbReference>
<gene>
    <name evidence="13" type="ORF">MNBD_BACTEROID07-731</name>
</gene>
<comment type="similarity">
    <text evidence="2">Belongs to the TRAFAC class TrmE-Era-EngA-EngB-Septin-like GTPase superfamily. TrmE GTPase family.</text>
</comment>
<dbReference type="Gene3D" id="1.20.120.430">
    <property type="entry name" value="tRNA modification GTPase MnmE domain 2"/>
    <property type="match status" value="1"/>
</dbReference>
<dbReference type="PROSITE" id="PS51709">
    <property type="entry name" value="G_TRME"/>
    <property type="match status" value="1"/>
</dbReference>
<dbReference type="GO" id="GO:0005829">
    <property type="term" value="C:cytosol"/>
    <property type="evidence" value="ECO:0007669"/>
    <property type="project" value="TreeGrafter"/>
</dbReference>
<dbReference type="FunFam" id="3.30.1360.120:FF:000003">
    <property type="entry name" value="tRNA modification GTPase MnmE"/>
    <property type="match status" value="1"/>
</dbReference>
<dbReference type="GO" id="GO:0009507">
    <property type="term" value="C:chloroplast"/>
    <property type="evidence" value="ECO:0007669"/>
    <property type="project" value="UniProtKB-SubCell"/>
</dbReference>
<evidence type="ECO:0000256" key="8">
    <source>
        <dbReference type="ARBA" id="ARBA00022842"/>
    </source>
</evidence>
<dbReference type="HAMAP" id="MF_00379">
    <property type="entry name" value="GTPase_MnmE"/>
    <property type="match status" value="1"/>
</dbReference>